<dbReference type="InterPro" id="IPR045081">
    <property type="entry name" value="AN32"/>
</dbReference>
<feature type="compositionally biased region" description="Acidic residues" evidence="4">
    <location>
        <begin position="216"/>
        <end position="235"/>
    </location>
</feature>
<name>A0A8T2Q2Z2_CERRI</name>
<dbReference type="PROSITE" id="PS51450">
    <property type="entry name" value="LRR"/>
    <property type="match status" value="1"/>
</dbReference>
<evidence type="ECO:0000313" key="6">
    <source>
        <dbReference type="Proteomes" id="UP000825935"/>
    </source>
</evidence>
<comment type="caution">
    <text evidence="5">The sequence shown here is derived from an EMBL/GenBank/DDBJ whole genome shotgun (WGS) entry which is preliminary data.</text>
</comment>
<feature type="compositionally biased region" description="Acidic residues" evidence="4">
    <location>
        <begin position="382"/>
        <end position="408"/>
    </location>
</feature>
<accession>A0A8T2Q2Z2</accession>
<dbReference type="GO" id="GO:0042393">
    <property type="term" value="F:histone binding"/>
    <property type="evidence" value="ECO:0007669"/>
    <property type="project" value="TreeGrafter"/>
</dbReference>
<reference evidence="5" key="1">
    <citation type="submission" date="2021-08" db="EMBL/GenBank/DDBJ databases">
        <title>WGS assembly of Ceratopteris richardii.</title>
        <authorList>
            <person name="Marchant D.B."/>
            <person name="Chen G."/>
            <person name="Jenkins J."/>
            <person name="Shu S."/>
            <person name="Leebens-Mack J."/>
            <person name="Grimwood J."/>
            <person name="Schmutz J."/>
            <person name="Soltis P."/>
            <person name="Soltis D."/>
            <person name="Chen Z.-H."/>
        </authorList>
    </citation>
    <scope>NUCLEOTIDE SEQUENCE</scope>
    <source>
        <strain evidence="5">Whitten #5841</strain>
        <tissue evidence="5">Leaf</tissue>
    </source>
</reference>
<comment type="similarity">
    <text evidence="3">Belongs to the ANP32 family.</text>
</comment>
<dbReference type="EMBL" id="CM035443">
    <property type="protein sequence ID" value="KAH7277983.1"/>
    <property type="molecule type" value="Genomic_DNA"/>
</dbReference>
<evidence type="ECO:0000256" key="4">
    <source>
        <dbReference type="SAM" id="MobiDB-lite"/>
    </source>
</evidence>
<feature type="compositionally biased region" description="Acidic residues" evidence="4">
    <location>
        <begin position="162"/>
        <end position="195"/>
    </location>
</feature>
<feature type="compositionally biased region" description="Acidic residues" evidence="4">
    <location>
        <begin position="293"/>
        <end position="330"/>
    </location>
</feature>
<dbReference type="PANTHER" id="PTHR11375">
    <property type="entry name" value="ACIDIC LEUCINE-RICH NUCLEAR PHOSPHOPROTEIN 32"/>
    <property type="match status" value="1"/>
</dbReference>
<proteinExistence type="inferred from homology"/>
<dbReference type="EMBL" id="CM035443">
    <property type="protein sequence ID" value="KAH7277984.1"/>
    <property type="molecule type" value="Genomic_DNA"/>
</dbReference>
<dbReference type="AlphaFoldDB" id="A0A8T2Q2Z2"/>
<gene>
    <name evidence="5" type="ORF">KP509_38G018300</name>
</gene>
<dbReference type="Gene3D" id="3.80.10.10">
    <property type="entry name" value="Ribonuclease Inhibitor"/>
    <property type="match status" value="1"/>
</dbReference>
<organism evidence="5 6">
    <name type="scientific">Ceratopteris richardii</name>
    <name type="common">Triangle waterfern</name>
    <dbReference type="NCBI Taxonomy" id="49495"/>
    <lineage>
        <taxon>Eukaryota</taxon>
        <taxon>Viridiplantae</taxon>
        <taxon>Streptophyta</taxon>
        <taxon>Embryophyta</taxon>
        <taxon>Tracheophyta</taxon>
        <taxon>Polypodiopsida</taxon>
        <taxon>Polypodiidae</taxon>
        <taxon>Polypodiales</taxon>
        <taxon>Pteridineae</taxon>
        <taxon>Pteridaceae</taxon>
        <taxon>Parkerioideae</taxon>
        <taxon>Ceratopteris</taxon>
    </lineage>
</organism>
<evidence type="ECO:0000256" key="2">
    <source>
        <dbReference type="ARBA" id="ARBA00022737"/>
    </source>
</evidence>
<sequence length="440" mass="48698">MEEAWERAVEAASGGEDYESVRSLTLDGAVKCSQGRLPDSSLLEQFSQLRLLSIANVGLASLADFPSLPHLERLVLSDNRISGGLEALVEAGLLCLRDLDLSNNKIQNIEDLYPLAKLNLLSLDLYECPVTRMPDYRAKVFSSIKSLQYLDKVDVEDNERPESEEEDEDEDEDEEDDDDGDGDEDEDEDAVDTDDLQPIGFQKPGIIGNNFHAIVEDEDGTEDDEESYEIDEEEDGATHGNGIANHLGQVHDNSGTDDDEDDDVDDSDDDDVDDDEEGEEVTYGDAVEVHDIEETDDGENDVADGDEEDEDEDDVDDDDDDDDEDDEDDEQLARSLEGEIVAQQEADDDENGEIGEDDVVIEDDGEDDNDRQFYGSEHLAGVEDEEGSDVDLGDDYDSEDDDDDDGNGDDVSGIPSLKRKRSKDESSDVDASDDERHPKR</sequence>
<dbReference type="GO" id="GO:0005634">
    <property type="term" value="C:nucleus"/>
    <property type="evidence" value="ECO:0007669"/>
    <property type="project" value="TreeGrafter"/>
</dbReference>
<feature type="compositionally biased region" description="Acidic residues" evidence="4">
    <location>
        <begin position="255"/>
        <end position="282"/>
    </location>
</feature>
<dbReference type="Pfam" id="PF14580">
    <property type="entry name" value="LRR_9"/>
    <property type="match status" value="1"/>
</dbReference>
<evidence type="ECO:0008006" key="7">
    <source>
        <dbReference type="Google" id="ProtNLM"/>
    </source>
</evidence>
<keyword evidence="2" id="KW-0677">Repeat</keyword>
<evidence type="ECO:0000256" key="1">
    <source>
        <dbReference type="ARBA" id="ARBA00022614"/>
    </source>
</evidence>
<dbReference type="InterPro" id="IPR001611">
    <property type="entry name" value="Leu-rich_rpt"/>
</dbReference>
<keyword evidence="1" id="KW-0433">Leucine-rich repeat</keyword>
<dbReference type="OrthoDB" id="2160613at2759"/>
<dbReference type="InterPro" id="IPR032675">
    <property type="entry name" value="LRR_dom_sf"/>
</dbReference>
<keyword evidence="6" id="KW-1185">Reference proteome</keyword>
<dbReference type="Proteomes" id="UP000825935">
    <property type="component" value="Chromosome 38"/>
</dbReference>
<dbReference type="PANTHER" id="PTHR11375:SF0">
    <property type="entry name" value="ACIDIC LEUCINE-RICH NUCLEAR PHOSPHOPROTEIN 32 FAMILY MEMBER A"/>
    <property type="match status" value="1"/>
</dbReference>
<evidence type="ECO:0000256" key="3">
    <source>
        <dbReference type="ARBA" id="ARBA00025777"/>
    </source>
</evidence>
<feature type="compositionally biased region" description="Acidic residues" evidence="4">
    <location>
        <begin position="345"/>
        <end position="369"/>
    </location>
</feature>
<protein>
    <recommendedName>
        <fullName evidence="7">Acidic leucine-rich nuclear phosphoprotein 32-related protein</fullName>
    </recommendedName>
</protein>
<feature type="region of interest" description="Disordered" evidence="4">
    <location>
        <begin position="152"/>
        <end position="440"/>
    </location>
</feature>
<feature type="compositionally biased region" description="Basic and acidic residues" evidence="4">
    <location>
        <begin position="152"/>
        <end position="161"/>
    </location>
</feature>
<evidence type="ECO:0000313" key="5">
    <source>
        <dbReference type="EMBL" id="KAH7277983.1"/>
    </source>
</evidence>
<dbReference type="SUPFAM" id="SSF52058">
    <property type="entry name" value="L domain-like"/>
    <property type="match status" value="1"/>
</dbReference>
<dbReference type="FunFam" id="3.80.10.10:FF:000131">
    <property type="entry name" value="acidic leucine-rich nuclear phosphoprotein 32-related protein-like"/>
    <property type="match status" value="1"/>
</dbReference>
<dbReference type="OMA" id="DRPFRMT"/>